<evidence type="ECO:0000256" key="1">
    <source>
        <dbReference type="ARBA" id="ARBA00005234"/>
    </source>
</evidence>
<protein>
    <recommendedName>
        <fullName evidence="4">Ubiquitin-like protease family profile domain-containing protein</fullName>
    </recommendedName>
</protein>
<organism evidence="5 6">
    <name type="scientific">Cajanus cajan</name>
    <name type="common">Pigeon pea</name>
    <name type="synonym">Cajanus indicus</name>
    <dbReference type="NCBI Taxonomy" id="3821"/>
    <lineage>
        <taxon>Eukaryota</taxon>
        <taxon>Viridiplantae</taxon>
        <taxon>Streptophyta</taxon>
        <taxon>Embryophyta</taxon>
        <taxon>Tracheophyta</taxon>
        <taxon>Spermatophyta</taxon>
        <taxon>Magnoliopsida</taxon>
        <taxon>eudicotyledons</taxon>
        <taxon>Gunneridae</taxon>
        <taxon>Pentapetalae</taxon>
        <taxon>rosids</taxon>
        <taxon>fabids</taxon>
        <taxon>Fabales</taxon>
        <taxon>Fabaceae</taxon>
        <taxon>Papilionoideae</taxon>
        <taxon>50 kb inversion clade</taxon>
        <taxon>NPAAA clade</taxon>
        <taxon>indigoferoid/millettioid clade</taxon>
        <taxon>Phaseoleae</taxon>
        <taxon>Cajanus</taxon>
    </lineage>
</organism>
<dbReference type="GO" id="GO:0006508">
    <property type="term" value="P:proteolysis"/>
    <property type="evidence" value="ECO:0007669"/>
    <property type="project" value="UniProtKB-KW"/>
</dbReference>
<keyword evidence="6" id="KW-1185">Reference proteome</keyword>
<dbReference type="OMA" id="CKWIDIN"/>
<dbReference type="InterPro" id="IPR038765">
    <property type="entry name" value="Papain-like_cys_pep_sf"/>
</dbReference>
<dbReference type="Proteomes" id="UP000075243">
    <property type="component" value="Unassembled WGS sequence"/>
</dbReference>
<dbReference type="Gramene" id="C.cajan_40509.t">
    <property type="protein sequence ID" value="C.cajan_40509.t"/>
    <property type="gene ID" value="C.cajan_40509"/>
</dbReference>
<evidence type="ECO:0000313" key="5">
    <source>
        <dbReference type="EMBL" id="KYP40410.1"/>
    </source>
</evidence>
<dbReference type="InterPro" id="IPR025312">
    <property type="entry name" value="DUF4216"/>
</dbReference>
<gene>
    <name evidence="5" type="ORF">KK1_038259</name>
</gene>
<feature type="domain" description="Ubiquitin-like protease family profile" evidence="4">
    <location>
        <begin position="368"/>
        <end position="530"/>
    </location>
</feature>
<dbReference type="Pfam" id="PF13952">
    <property type="entry name" value="DUF4216"/>
    <property type="match status" value="1"/>
</dbReference>
<evidence type="ECO:0000259" key="4">
    <source>
        <dbReference type="PROSITE" id="PS50600"/>
    </source>
</evidence>
<dbReference type="PANTHER" id="PTHR33018:SF34">
    <property type="entry name" value="OS02G0472350 PROTEIN"/>
    <property type="match status" value="1"/>
</dbReference>
<proteinExistence type="inferred from homology"/>
<dbReference type="PANTHER" id="PTHR33018">
    <property type="entry name" value="OS10G0338966 PROTEIN-RELATED"/>
    <property type="match status" value="1"/>
</dbReference>
<accession>A0A151RCQ8</accession>
<keyword evidence="2" id="KW-0645">Protease</keyword>
<comment type="similarity">
    <text evidence="1">Belongs to the peptidase C48 family.</text>
</comment>
<dbReference type="GO" id="GO:0008234">
    <property type="term" value="F:cysteine-type peptidase activity"/>
    <property type="evidence" value="ECO:0007669"/>
    <property type="project" value="InterPro"/>
</dbReference>
<name>A0A151RCQ8_CAJCA</name>
<dbReference type="AlphaFoldDB" id="A0A151RCQ8"/>
<dbReference type="PROSITE" id="PS50600">
    <property type="entry name" value="ULP_PROTEASE"/>
    <property type="match status" value="1"/>
</dbReference>
<evidence type="ECO:0000256" key="3">
    <source>
        <dbReference type="ARBA" id="ARBA00022801"/>
    </source>
</evidence>
<dbReference type="Pfam" id="PF02902">
    <property type="entry name" value="Peptidase_C48"/>
    <property type="match status" value="1"/>
</dbReference>
<evidence type="ECO:0000313" key="6">
    <source>
        <dbReference type="Proteomes" id="UP000075243"/>
    </source>
</evidence>
<keyword evidence="3" id="KW-0378">Hydrolase</keyword>
<sequence length="571" mass="66100">MSYFGVIEDIWEVDYGPFRVPIFKCKWPDSNSGVKIDQFGFTLVDLNNLGHKEEPFIMAIQVKQVFYVTDPSNNRWSVVLQGKSNNVSDEFGDTSDIMDTPSFSIRVAPSFNEDNDVDDVHAPRDDHQEGIWENETWDIPNTETMRKKILSIVAERWRAYKTTLTSKYVFRKKRGEFPGNENPTIDQETWDAFIESRMSEEFMKKRKKAQETQAKNETSVITSCGGYQLLKKKIMKEKAMKHQTSQDDIAVSDPSSPPMRHELWRFARIKKTGEFTTEAAKEIASKITQEVQTIGQALNTFLQWPRKLVKVLSGEDVVAPPNVMLIPSRNLSPIKRLWKLVADMEDNDQPKQIPWAPKVFGVPSKVPLYISQSDISEITHGHCMLNISILQLWILFIHKLSVDKGNDNIYGFLEPKSIQKNGNKAEEIQAYIQNWMFESNKNVYLAPYFYDAHWQLIVICPMENRSLCFCSMYKPPPTEFKQLLDKTMEGYHILKGSKSKKKMQWLFVKSHKQNGNYECGYYVMKAMHTIVNSQIVSGWTEIFIDRSSLPLEDINIIREQWATFFIETLAS</sequence>
<dbReference type="InterPro" id="IPR003653">
    <property type="entry name" value="Peptidase_C48_C"/>
</dbReference>
<dbReference type="EMBL" id="KQ483838">
    <property type="protein sequence ID" value="KYP40410.1"/>
    <property type="molecule type" value="Genomic_DNA"/>
</dbReference>
<evidence type="ECO:0000256" key="2">
    <source>
        <dbReference type="ARBA" id="ARBA00022670"/>
    </source>
</evidence>
<dbReference type="Gene3D" id="3.40.395.10">
    <property type="entry name" value="Adenoviral Proteinase, Chain A"/>
    <property type="match status" value="1"/>
</dbReference>
<dbReference type="SUPFAM" id="SSF54001">
    <property type="entry name" value="Cysteine proteinases"/>
    <property type="match status" value="1"/>
</dbReference>
<reference evidence="5" key="1">
    <citation type="journal article" date="2012" name="Nat. Biotechnol.">
        <title>Draft genome sequence of pigeonpea (Cajanus cajan), an orphan legume crop of resource-poor farmers.</title>
        <authorList>
            <person name="Varshney R.K."/>
            <person name="Chen W."/>
            <person name="Li Y."/>
            <person name="Bharti A.K."/>
            <person name="Saxena R.K."/>
            <person name="Schlueter J.A."/>
            <person name="Donoghue M.T."/>
            <person name="Azam S."/>
            <person name="Fan G."/>
            <person name="Whaley A.M."/>
            <person name="Farmer A.D."/>
            <person name="Sheridan J."/>
            <person name="Iwata A."/>
            <person name="Tuteja R."/>
            <person name="Penmetsa R.V."/>
            <person name="Wu W."/>
            <person name="Upadhyaya H.D."/>
            <person name="Yang S.P."/>
            <person name="Shah T."/>
            <person name="Saxena K.B."/>
            <person name="Michael T."/>
            <person name="McCombie W.R."/>
            <person name="Yang B."/>
            <person name="Zhang G."/>
            <person name="Yang H."/>
            <person name="Wang J."/>
            <person name="Spillane C."/>
            <person name="Cook D.R."/>
            <person name="May G.D."/>
            <person name="Xu X."/>
            <person name="Jackson S.A."/>
        </authorList>
    </citation>
    <scope>NUCLEOTIDE SEQUENCE [LARGE SCALE GENOMIC DNA]</scope>
</reference>